<sequence length="74" mass="8669">MVDGKNPWLRRSLEAVNRIGQYILVPYEKSLFFVRKCRSSAFERGFGRGGRDGERERPQKRENCVSPIKGRQRV</sequence>
<dbReference type="AlphaFoldDB" id="A0A7I8VP92"/>
<keyword evidence="3" id="KW-1185">Reference proteome</keyword>
<comment type="caution">
    <text evidence="2">The sequence shown here is derived from an EMBL/GenBank/DDBJ whole genome shotgun (WGS) entry which is preliminary data.</text>
</comment>
<evidence type="ECO:0000313" key="2">
    <source>
        <dbReference type="EMBL" id="CAD5118109.1"/>
    </source>
</evidence>
<organism evidence="2 3">
    <name type="scientific">Dimorphilus gyrociliatus</name>
    <dbReference type="NCBI Taxonomy" id="2664684"/>
    <lineage>
        <taxon>Eukaryota</taxon>
        <taxon>Metazoa</taxon>
        <taxon>Spiralia</taxon>
        <taxon>Lophotrochozoa</taxon>
        <taxon>Annelida</taxon>
        <taxon>Polychaeta</taxon>
        <taxon>Polychaeta incertae sedis</taxon>
        <taxon>Dinophilidae</taxon>
        <taxon>Dimorphilus</taxon>
    </lineage>
</organism>
<name>A0A7I8VP92_9ANNE</name>
<feature type="compositionally biased region" description="Basic and acidic residues" evidence="1">
    <location>
        <begin position="45"/>
        <end position="63"/>
    </location>
</feature>
<accession>A0A7I8VP92</accession>
<evidence type="ECO:0000313" key="3">
    <source>
        <dbReference type="Proteomes" id="UP000549394"/>
    </source>
</evidence>
<feature type="region of interest" description="Disordered" evidence="1">
    <location>
        <begin position="45"/>
        <end position="74"/>
    </location>
</feature>
<evidence type="ECO:0000256" key="1">
    <source>
        <dbReference type="SAM" id="MobiDB-lite"/>
    </source>
</evidence>
<reference evidence="2 3" key="1">
    <citation type="submission" date="2020-08" db="EMBL/GenBank/DDBJ databases">
        <authorList>
            <person name="Hejnol A."/>
        </authorList>
    </citation>
    <scope>NUCLEOTIDE SEQUENCE [LARGE SCALE GENOMIC DNA]</scope>
</reference>
<dbReference type="Proteomes" id="UP000549394">
    <property type="component" value="Unassembled WGS sequence"/>
</dbReference>
<dbReference type="EMBL" id="CAJFCJ010000008">
    <property type="protein sequence ID" value="CAD5118109.1"/>
    <property type="molecule type" value="Genomic_DNA"/>
</dbReference>
<protein>
    <submittedName>
        <fullName evidence="2">Uncharacterized protein</fullName>
    </submittedName>
</protein>
<proteinExistence type="predicted"/>
<gene>
    <name evidence="2" type="ORF">DGYR_LOCUS6540</name>
</gene>